<evidence type="ECO:0000313" key="10">
    <source>
        <dbReference type="EMBL" id="MBB6477911.1"/>
    </source>
</evidence>
<comment type="caution">
    <text evidence="10">The sequence shown here is derived from an EMBL/GenBank/DDBJ whole genome shotgun (WGS) entry which is preliminary data.</text>
</comment>
<reference evidence="10 11" key="1">
    <citation type="submission" date="2020-08" db="EMBL/GenBank/DDBJ databases">
        <title>Genomic Encyclopedia of Type Strains, Phase IV (KMG-IV): sequencing the most valuable type-strain genomes for metagenomic binning, comparative biology and taxonomic classification.</title>
        <authorList>
            <person name="Goeker M."/>
        </authorList>
    </citation>
    <scope>NUCLEOTIDE SEQUENCE [LARGE SCALE GENOMIC DNA]</scope>
    <source>
        <strain evidence="10 11">DSM 21255</strain>
    </source>
</reference>
<dbReference type="GO" id="GO:0005840">
    <property type="term" value="C:ribosome"/>
    <property type="evidence" value="ECO:0007669"/>
    <property type="project" value="UniProtKB-KW"/>
</dbReference>
<keyword evidence="3 8" id="KW-0694">RNA-binding</keyword>
<dbReference type="Gene3D" id="3.30.1490.10">
    <property type="match status" value="1"/>
</dbReference>
<dbReference type="FunFam" id="3.30.1490.10:FF:000001">
    <property type="entry name" value="30S ribosomal protein S8"/>
    <property type="match status" value="1"/>
</dbReference>
<accession>A0A841R3E4</accession>
<dbReference type="GO" id="GO:1990904">
    <property type="term" value="C:ribonucleoprotein complex"/>
    <property type="evidence" value="ECO:0007669"/>
    <property type="project" value="UniProtKB-KW"/>
</dbReference>
<dbReference type="Proteomes" id="UP000591941">
    <property type="component" value="Unassembled WGS sequence"/>
</dbReference>
<keyword evidence="11" id="KW-1185">Reference proteome</keyword>
<evidence type="ECO:0000256" key="5">
    <source>
        <dbReference type="ARBA" id="ARBA00023274"/>
    </source>
</evidence>
<comment type="subunit">
    <text evidence="7 8">Part of the 30S ribosomal subunit. Contacts proteins S5 and S12.</text>
</comment>
<dbReference type="OrthoDB" id="9802617at2"/>
<gene>
    <name evidence="8" type="primary">rpsH</name>
    <name evidence="10" type="ORF">HNR45_000964</name>
</gene>
<dbReference type="InterPro" id="IPR047863">
    <property type="entry name" value="Ribosomal_uS8_CS"/>
</dbReference>
<dbReference type="FunFam" id="3.30.1370.30:FF:000002">
    <property type="entry name" value="30S ribosomal protein S8"/>
    <property type="match status" value="1"/>
</dbReference>
<protein>
    <recommendedName>
        <fullName evidence="6 8">Small ribosomal subunit protein uS8</fullName>
    </recommendedName>
</protein>
<dbReference type="NCBIfam" id="NF001109">
    <property type="entry name" value="PRK00136.1"/>
    <property type="match status" value="1"/>
</dbReference>
<dbReference type="PANTHER" id="PTHR11758">
    <property type="entry name" value="40S RIBOSOMAL PROTEIN S15A"/>
    <property type="match status" value="1"/>
</dbReference>
<dbReference type="GeneID" id="93486225"/>
<dbReference type="RefSeq" id="WP_024048897.1">
    <property type="nucleotide sequence ID" value="NZ_CABWNB010000001.1"/>
</dbReference>
<sequence length="132" mass="14286">MGMTDPIADMLTRIRNANSALHAKVDMPASKKKAAILDILAQEGYIHGYETVEEEGHPVLRVTLKYGANKEKVITGLKRISKPGLKVYAKKDELPRVLGGLGIAVISTSKGVMSDRKARQAGLGGEVIAYVW</sequence>
<evidence type="ECO:0000256" key="1">
    <source>
        <dbReference type="ARBA" id="ARBA00006471"/>
    </source>
</evidence>
<comment type="function">
    <text evidence="8">One of the primary rRNA binding proteins, it binds directly to 16S rRNA central domain where it helps coordinate assembly of the platform of the 30S subunit.</text>
</comment>
<name>A0A841R3E4_9FIRM</name>
<dbReference type="GO" id="GO:0005737">
    <property type="term" value="C:cytoplasm"/>
    <property type="evidence" value="ECO:0007669"/>
    <property type="project" value="UniProtKB-ARBA"/>
</dbReference>
<dbReference type="HAMAP" id="MF_01302_B">
    <property type="entry name" value="Ribosomal_uS8_B"/>
    <property type="match status" value="1"/>
</dbReference>
<dbReference type="GO" id="GO:0006412">
    <property type="term" value="P:translation"/>
    <property type="evidence" value="ECO:0007669"/>
    <property type="project" value="UniProtKB-UniRule"/>
</dbReference>
<dbReference type="Pfam" id="PF00410">
    <property type="entry name" value="Ribosomal_S8"/>
    <property type="match status" value="1"/>
</dbReference>
<evidence type="ECO:0000256" key="7">
    <source>
        <dbReference type="ARBA" id="ARBA00046740"/>
    </source>
</evidence>
<dbReference type="EMBL" id="JACHHI010000004">
    <property type="protein sequence ID" value="MBB6477911.1"/>
    <property type="molecule type" value="Genomic_DNA"/>
</dbReference>
<dbReference type="GO" id="GO:0003735">
    <property type="term" value="F:structural constituent of ribosome"/>
    <property type="evidence" value="ECO:0007669"/>
    <property type="project" value="InterPro"/>
</dbReference>
<dbReference type="AlphaFoldDB" id="A0A841R3E4"/>
<dbReference type="SUPFAM" id="SSF56047">
    <property type="entry name" value="Ribosomal protein S8"/>
    <property type="match status" value="1"/>
</dbReference>
<organism evidence="10 11">
    <name type="scientific">Negativicoccus succinicivorans</name>
    <dbReference type="NCBI Taxonomy" id="620903"/>
    <lineage>
        <taxon>Bacteria</taxon>
        <taxon>Bacillati</taxon>
        <taxon>Bacillota</taxon>
        <taxon>Negativicutes</taxon>
        <taxon>Veillonellales</taxon>
        <taxon>Veillonellaceae</taxon>
        <taxon>Negativicoccus</taxon>
    </lineage>
</organism>
<keyword evidence="2 8" id="KW-0699">rRNA-binding</keyword>
<evidence type="ECO:0000256" key="8">
    <source>
        <dbReference type="HAMAP-Rule" id="MF_01302"/>
    </source>
</evidence>
<evidence type="ECO:0000256" key="2">
    <source>
        <dbReference type="ARBA" id="ARBA00022730"/>
    </source>
</evidence>
<evidence type="ECO:0000256" key="3">
    <source>
        <dbReference type="ARBA" id="ARBA00022884"/>
    </source>
</evidence>
<keyword evidence="4 8" id="KW-0689">Ribosomal protein</keyword>
<dbReference type="GO" id="GO:0019843">
    <property type="term" value="F:rRNA binding"/>
    <property type="evidence" value="ECO:0007669"/>
    <property type="project" value="UniProtKB-UniRule"/>
</dbReference>
<dbReference type="InterPro" id="IPR035987">
    <property type="entry name" value="Ribosomal_uS8_sf"/>
</dbReference>
<dbReference type="InterPro" id="IPR000630">
    <property type="entry name" value="Ribosomal_uS8"/>
</dbReference>
<dbReference type="PROSITE" id="PS00053">
    <property type="entry name" value="RIBOSOMAL_S8"/>
    <property type="match status" value="1"/>
</dbReference>
<comment type="similarity">
    <text evidence="1 8 9">Belongs to the universal ribosomal protein uS8 family.</text>
</comment>
<evidence type="ECO:0000313" key="11">
    <source>
        <dbReference type="Proteomes" id="UP000591941"/>
    </source>
</evidence>
<dbReference type="Gene3D" id="3.30.1370.30">
    <property type="match status" value="1"/>
</dbReference>
<proteinExistence type="inferred from homology"/>
<evidence type="ECO:0000256" key="4">
    <source>
        <dbReference type="ARBA" id="ARBA00022980"/>
    </source>
</evidence>
<evidence type="ECO:0000256" key="9">
    <source>
        <dbReference type="RuleBase" id="RU003660"/>
    </source>
</evidence>
<keyword evidence="5 8" id="KW-0687">Ribonucleoprotein</keyword>
<evidence type="ECO:0000256" key="6">
    <source>
        <dbReference type="ARBA" id="ARBA00035258"/>
    </source>
</evidence>